<dbReference type="GO" id="GO:0050839">
    <property type="term" value="F:cell adhesion molecule binding"/>
    <property type="evidence" value="ECO:0007669"/>
    <property type="project" value="TreeGrafter"/>
</dbReference>
<dbReference type="Pfam" id="PF13927">
    <property type="entry name" value="Ig_3"/>
    <property type="match status" value="1"/>
</dbReference>
<dbReference type="Gene3D" id="2.60.40.10">
    <property type="entry name" value="Immunoglobulins"/>
    <property type="match status" value="1"/>
</dbReference>
<proteinExistence type="predicted"/>
<keyword evidence="2" id="KW-0472">Membrane</keyword>
<dbReference type="GO" id="GO:0005886">
    <property type="term" value="C:plasma membrane"/>
    <property type="evidence" value="ECO:0007669"/>
    <property type="project" value="TreeGrafter"/>
</dbReference>
<dbReference type="EMBL" id="KQ435918">
    <property type="protein sequence ID" value="KOX68721.1"/>
    <property type="molecule type" value="Genomic_DNA"/>
</dbReference>
<dbReference type="PANTHER" id="PTHR11640:SF136">
    <property type="entry name" value="NEPHRIN"/>
    <property type="match status" value="1"/>
</dbReference>
<dbReference type="GO" id="GO:0098609">
    <property type="term" value="P:cell-cell adhesion"/>
    <property type="evidence" value="ECO:0007669"/>
    <property type="project" value="TreeGrafter"/>
</dbReference>
<dbReference type="GO" id="GO:0005911">
    <property type="term" value="C:cell-cell junction"/>
    <property type="evidence" value="ECO:0007669"/>
    <property type="project" value="TreeGrafter"/>
</dbReference>
<feature type="domain" description="Ig-like" evidence="6">
    <location>
        <begin position="86"/>
        <end position="209"/>
    </location>
</feature>
<gene>
    <name evidence="7" type="ORF">WN51_06958</name>
</gene>
<dbReference type="AlphaFoldDB" id="A0A0N0U3A6"/>
<reference evidence="7 8" key="1">
    <citation type="submission" date="2015-07" db="EMBL/GenBank/DDBJ databases">
        <title>The genome of Melipona quadrifasciata.</title>
        <authorList>
            <person name="Pan H."/>
            <person name="Kapheim K."/>
        </authorList>
    </citation>
    <scope>NUCLEOTIDE SEQUENCE [LARGE SCALE GENOMIC DNA]</scope>
    <source>
        <strain evidence="7">0111107301</strain>
        <tissue evidence="7">Whole body</tissue>
    </source>
</reference>
<evidence type="ECO:0000256" key="4">
    <source>
        <dbReference type="ARBA" id="ARBA00023180"/>
    </source>
</evidence>
<evidence type="ECO:0000256" key="2">
    <source>
        <dbReference type="ARBA" id="ARBA00023136"/>
    </source>
</evidence>
<dbReference type="PANTHER" id="PTHR11640">
    <property type="entry name" value="NEPHRIN"/>
    <property type="match status" value="1"/>
</dbReference>
<keyword evidence="5" id="KW-0393">Immunoglobulin domain</keyword>
<protein>
    <submittedName>
        <fullName evidence="7">Kin of IRRE-like protein 1</fullName>
    </submittedName>
</protein>
<evidence type="ECO:0000256" key="5">
    <source>
        <dbReference type="ARBA" id="ARBA00023319"/>
    </source>
</evidence>
<evidence type="ECO:0000256" key="1">
    <source>
        <dbReference type="ARBA" id="ARBA00004479"/>
    </source>
</evidence>
<keyword evidence="8" id="KW-1185">Reference proteome</keyword>
<dbReference type="InterPro" id="IPR007110">
    <property type="entry name" value="Ig-like_dom"/>
</dbReference>
<dbReference type="PROSITE" id="PS50835">
    <property type="entry name" value="IG_LIKE"/>
    <property type="match status" value="1"/>
</dbReference>
<keyword evidence="3" id="KW-1015">Disulfide bond</keyword>
<dbReference type="InterPro" id="IPR036179">
    <property type="entry name" value="Ig-like_dom_sf"/>
</dbReference>
<comment type="subcellular location">
    <subcellularLocation>
        <location evidence="1">Membrane</location>
        <topology evidence="1">Single-pass type I membrane protein</topology>
    </subcellularLocation>
</comment>
<evidence type="ECO:0000313" key="7">
    <source>
        <dbReference type="EMBL" id="KOX68721.1"/>
    </source>
</evidence>
<evidence type="ECO:0000313" key="8">
    <source>
        <dbReference type="Proteomes" id="UP000053105"/>
    </source>
</evidence>
<evidence type="ECO:0000256" key="3">
    <source>
        <dbReference type="ARBA" id="ARBA00023157"/>
    </source>
</evidence>
<dbReference type="SMART" id="SM00409">
    <property type="entry name" value="IG"/>
    <property type="match status" value="1"/>
</dbReference>
<sequence length="263" mass="29577">MSRKRREIETFDSFAKVTKVGGLRNILSPRNSVNPNQKTNERNLEQNKIYCTITCRTKCIYVHCNYRQVAKRRSPSCLLGLSIVFPQKVERKGTTTFERNSAIKTGEGGQYFRVRPRNSSVLEGGEVTIPCEVGNRVGIVQWVKDGFAYVIQPSGEIVGHPRLRLIGDQNAGIYNLKITDASLTDDGEYQCQVGPYMRIKSIRANAHLSVVCEYTTIVLFNFQRSSISPVTVLVWSLTSSTLLGILKIPLPRSDILENCIEKC</sequence>
<accession>A0A0N0U3A6</accession>
<dbReference type="InterPro" id="IPR003599">
    <property type="entry name" value="Ig_sub"/>
</dbReference>
<dbReference type="InterPro" id="IPR013783">
    <property type="entry name" value="Ig-like_fold"/>
</dbReference>
<dbReference type="STRING" id="166423.A0A0N0U3A6"/>
<keyword evidence="4" id="KW-0325">Glycoprotein</keyword>
<dbReference type="Proteomes" id="UP000053105">
    <property type="component" value="Unassembled WGS sequence"/>
</dbReference>
<dbReference type="InterPro" id="IPR051275">
    <property type="entry name" value="Cell_adhesion_signaling"/>
</dbReference>
<evidence type="ECO:0000259" key="6">
    <source>
        <dbReference type="PROSITE" id="PS50835"/>
    </source>
</evidence>
<name>A0A0N0U3A6_9HYME</name>
<dbReference type="SUPFAM" id="SSF48726">
    <property type="entry name" value="Immunoglobulin"/>
    <property type="match status" value="1"/>
</dbReference>
<dbReference type="OrthoDB" id="10028801at2759"/>
<organism evidence="7 8">
    <name type="scientific">Melipona quadrifasciata</name>
    <dbReference type="NCBI Taxonomy" id="166423"/>
    <lineage>
        <taxon>Eukaryota</taxon>
        <taxon>Metazoa</taxon>
        <taxon>Ecdysozoa</taxon>
        <taxon>Arthropoda</taxon>
        <taxon>Hexapoda</taxon>
        <taxon>Insecta</taxon>
        <taxon>Pterygota</taxon>
        <taxon>Neoptera</taxon>
        <taxon>Endopterygota</taxon>
        <taxon>Hymenoptera</taxon>
        <taxon>Apocrita</taxon>
        <taxon>Aculeata</taxon>
        <taxon>Apoidea</taxon>
        <taxon>Anthophila</taxon>
        <taxon>Apidae</taxon>
        <taxon>Melipona</taxon>
    </lineage>
</organism>